<dbReference type="PANTHER" id="PTHR22726">
    <property type="entry name" value="METALLOENDOPEPTIDASE OMA1"/>
    <property type="match status" value="1"/>
</dbReference>
<evidence type="ECO:0000256" key="2">
    <source>
        <dbReference type="ARBA" id="ARBA00022723"/>
    </source>
</evidence>
<dbReference type="GO" id="GO:0016020">
    <property type="term" value="C:membrane"/>
    <property type="evidence" value="ECO:0007669"/>
    <property type="project" value="TreeGrafter"/>
</dbReference>
<dbReference type="InterPro" id="IPR051156">
    <property type="entry name" value="Mito/Outer_Membr_Metalloprot"/>
</dbReference>
<keyword evidence="1 6" id="KW-0645">Protease</keyword>
<protein>
    <submittedName>
        <fullName evidence="8">Zn-dependent protease with chaperone function</fullName>
    </submittedName>
</protein>
<proteinExistence type="inferred from homology"/>
<evidence type="ECO:0000256" key="5">
    <source>
        <dbReference type="ARBA" id="ARBA00023049"/>
    </source>
</evidence>
<keyword evidence="3 6" id="KW-0378">Hydrolase</keyword>
<keyword evidence="2" id="KW-0479">Metal-binding</keyword>
<dbReference type="EMBL" id="JACIJP010000003">
    <property type="protein sequence ID" value="MBB6124491.1"/>
    <property type="molecule type" value="Genomic_DNA"/>
</dbReference>
<organism evidence="8 9">
    <name type="scientific">Sphingobium subterraneum</name>
    <dbReference type="NCBI Taxonomy" id="627688"/>
    <lineage>
        <taxon>Bacteria</taxon>
        <taxon>Pseudomonadati</taxon>
        <taxon>Pseudomonadota</taxon>
        <taxon>Alphaproteobacteria</taxon>
        <taxon>Sphingomonadales</taxon>
        <taxon>Sphingomonadaceae</taxon>
        <taxon>Sphingobium</taxon>
    </lineage>
</organism>
<dbReference type="GO" id="GO:0051603">
    <property type="term" value="P:proteolysis involved in protein catabolic process"/>
    <property type="evidence" value="ECO:0007669"/>
    <property type="project" value="TreeGrafter"/>
</dbReference>
<evidence type="ECO:0000256" key="4">
    <source>
        <dbReference type="ARBA" id="ARBA00022833"/>
    </source>
</evidence>
<sequence>MPLTERIEAHPWHYDGRNANRWTPLLVGDVETFTLKGEGWDAGPYCWADLIALDAPAGEHVFGLKDEQGWRLGFPGALPEDLAALLPKPARYGGFIDRIGLGRASAVLAMAAAAVVFVGVKAPGWIAPLVPQSWEDTMGDAMAGDFGGRICHTKEGTPALRALVRQLDPHGTARSIEVANIGMVNAVALPGRRIVLFRGLVEQAESPDEVAGVLGHELGHVRHRDTLTAMMRQLGLSVVLGGMDGSTGSQVNAVLGLSFSRDAEHQADLAAIDAMRASGISPVPTAAFFARMGGEEAPAKAKGKAKSTTQPGRSIEALDWFASHPSSTSRQQLFANAAEKGRRYRPALAADQWQALQKICSADKAVKPGFDFGF</sequence>
<reference evidence="8 9" key="1">
    <citation type="submission" date="2020-08" db="EMBL/GenBank/DDBJ databases">
        <title>Genomic Encyclopedia of Type Strains, Phase IV (KMG-IV): sequencing the most valuable type-strain genomes for metagenomic binning, comparative biology and taxonomic classification.</title>
        <authorList>
            <person name="Goeker M."/>
        </authorList>
    </citation>
    <scope>NUCLEOTIDE SEQUENCE [LARGE SCALE GENOMIC DNA]</scope>
    <source>
        <strain evidence="8 9">DSM 102255</strain>
    </source>
</reference>
<keyword evidence="9" id="KW-1185">Reference proteome</keyword>
<evidence type="ECO:0000256" key="3">
    <source>
        <dbReference type="ARBA" id="ARBA00022801"/>
    </source>
</evidence>
<evidence type="ECO:0000256" key="1">
    <source>
        <dbReference type="ARBA" id="ARBA00022670"/>
    </source>
</evidence>
<dbReference type="AlphaFoldDB" id="A0A841J8J3"/>
<keyword evidence="4 6" id="KW-0862">Zinc</keyword>
<dbReference type="InterPro" id="IPR001915">
    <property type="entry name" value="Peptidase_M48"/>
</dbReference>
<dbReference type="PANTHER" id="PTHR22726:SF1">
    <property type="entry name" value="METALLOENDOPEPTIDASE OMA1, MITOCHONDRIAL"/>
    <property type="match status" value="1"/>
</dbReference>
<keyword evidence="5 6" id="KW-0482">Metalloprotease</keyword>
<comment type="similarity">
    <text evidence="6">Belongs to the peptidase M48 family.</text>
</comment>
<dbReference type="Gene3D" id="3.30.2010.10">
    <property type="entry name" value="Metalloproteases ('zincins'), catalytic domain"/>
    <property type="match status" value="1"/>
</dbReference>
<comment type="caution">
    <text evidence="8">The sequence shown here is derived from an EMBL/GenBank/DDBJ whole genome shotgun (WGS) entry which is preliminary data.</text>
</comment>
<dbReference type="GO" id="GO:0004222">
    <property type="term" value="F:metalloendopeptidase activity"/>
    <property type="evidence" value="ECO:0007669"/>
    <property type="project" value="InterPro"/>
</dbReference>
<dbReference type="CDD" id="cd07332">
    <property type="entry name" value="M48C_Oma1_like"/>
    <property type="match status" value="1"/>
</dbReference>
<comment type="cofactor">
    <cofactor evidence="6">
        <name>Zn(2+)</name>
        <dbReference type="ChEBI" id="CHEBI:29105"/>
    </cofactor>
    <text evidence="6">Binds 1 zinc ion per subunit.</text>
</comment>
<gene>
    <name evidence="8" type="ORF">FHS92_002236</name>
</gene>
<evidence type="ECO:0000313" key="8">
    <source>
        <dbReference type="EMBL" id="MBB6124491.1"/>
    </source>
</evidence>
<dbReference type="GO" id="GO:0046872">
    <property type="term" value="F:metal ion binding"/>
    <property type="evidence" value="ECO:0007669"/>
    <property type="project" value="UniProtKB-KW"/>
</dbReference>
<name>A0A841J8J3_9SPHN</name>
<dbReference type="RefSeq" id="WP_184080614.1">
    <property type="nucleotide sequence ID" value="NZ_JACIJP010000003.1"/>
</dbReference>
<evidence type="ECO:0000259" key="7">
    <source>
        <dbReference type="Pfam" id="PF01435"/>
    </source>
</evidence>
<evidence type="ECO:0000313" key="9">
    <source>
        <dbReference type="Proteomes" id="UP000552700"/>
    </source>
</evidence>
<accession>A0A841J8J3</accession>
<dbReference type="Pfam" id="PF01435">
    <property type="entry name" value="Peptidase_M48"/>
    <property type="match status" value="1"/>
</dbReference>
<evidence type="ECO:0000256" key="6">
    <source>
        <dbReference type="RuleBase" id="RU003983"/>
    </source>
</evidence>
<feature type="domain" description="Peptidase M48" evidence="7">
    <location>
        <begin position="178"/>
        <end position="331"/>
    </location>
</feature>
<dbReference type="Proteomes" id="UP000552700">
    <property type="component" value="Unassembled WGS sequence"/>
</dbReference>